<dbReference type="Proteomes" id="UP001352263">
    <property type="component" value="Unassembled WGS sequence"/>
</dbReference>
<sequence>MGSFTSPDVDEGDARRRAENELAEVRRDVAEKEARFNNRIAEMESRMDAMRQEHAAALLAERRARTDEVELVHQTHAGELSDRNLEISALKGEIAHARGELAMLLAERAELTGKTAQLEKENARLNEGQNRLQNELRTAVQERTAADARSTAQEEFRKAETGRAETLGTQLATAQKEITELQKILAILNSPTSNAQSVVRLNDNAG</sequence>
<dbReference type="EMBL" id="JAWIIV010000002">
    <property type="protein sequence ID" value="MEC4718396.1"/>
    <property type="molecule type" value="Genomic_DNA"/>
</dbReference>
<evidence type="ECO:0000256" key="1">
    <source>
        <dbReference type="SAM" id="Coils"/>
    </source>
</evidence>
<keyword evidence="1" id="KW-0175">Coiled coil</keyword>
<evidence type="ECO:0000256" key="2">
    <source>
        <dbReference type="SAM" id="MobiDB-lite"/>
    </source>
</evidence>
<dbReference type="RefSeq" id="WP_326505119.1">
    <property type="nucleotide sequence ID" value="NZ_JAWIIV010000002.1"/>
</dbReference>
<feature type="coiled-coil region" evidence="1">
    <location>
        <begin position="87"/>
        <end position="184"/>
    </location>
</feature>
<protein>
    <submittedName>
        <fullName evidence="3">Uncharacterized protein</fullName>
    </submittedName>
</protein>
<comment type="caution">
    <text evidence="3">The sequence shown here is derived from an EMBL/GenBank/DDBJ whole genome shotgun (WGS) entry which is preliminary data.</text>
</comment>
<reference evidence="3 4" key="1">
    <citation type="submission" date="2023-10" db="EMBL/GenBank/DDBJ databases">
        <title>Noviherbaspirillum sp. CPCC 100848 genome assembly.</title>
        <authorList>
            <person name="Li X.Y."/>
            <person name="Fang X.M."/>
        </authorList>
    </citation>
    <scope>NUCLEOTIDE SEQUENCE [LARGE SCALE GENOMIC DNA]</scope>
    <source>
        <strain evidence="3 4">CPCC 100848</strain>
    </source>
</reference>
<feature type="region of interest" description="Disordered" evidence="2">
    <location>
        <begin position="1"/>
        <end position="20"/>
    </location>
</feature>
<gene>
    <name evidence="3" type="ORF">RY831_04515</name>
</gene>
<keyword evidence="4" id="KW-1185">Reference proteome</keyword>
<evidence type="ECO:0000313" key="4">
    <source>
        <dbReference type="Proteomes" id="UP001352263"/>
    </source>
</evidence>
<evidence type="ECO:0000313" key="3">
    <source>
        <dbReference type="EMBL" id="MEC4718396.1"/>
    </source>
</evidence>
<accession>A0ABU6J434</accession>
<proteinExistence type="predicted"/>
<organism evidence="3 4">
    <name type="scientific">Noviherbaspirillum album</name>
    <dbReference type="NCBI Taxonomy" id="3080276"/>
    <lineage>
        <taxon>Bacteria</taxon>
        <taxon>Pseudomonadati</taxon>
        <taxon>Pseudomonadota</taxon>
        <taxon>Betaproteobacteria</taxon>
        <taxon>Burkholderiales</taxon>
        <taxon>Oxalobacteraceae</taxon>
        <taxon>Noviherbaspirillum</taxon>
    </lineage>
</organism>
<name>A0ABU6J434_9BURK</name>